<evidence type="ECO:0000313" key="2">
    <source>
        <dbReference type="Proteomes" id="UP000641932"/>
    </source>
</evidence>
<proteinExistence type="predicted"/>
<reference evidence="1" key="1">
    <citation type="journal article" date="2014" name="Int. J. Syst. Evol. Microbiol.">
        <title>Complete genome sequence of Corynebacterium casei LMG S-19264T (=DSM 44701T), isolated from a smear-ripened cheese.</title>
        <authorList>
            <consortium name="US DOE Joint Genome Institute (JGI-PGF)"/>
            <person name="Walter F."/>
            <person name="Albersmeier A."/>
            <person name="Kalinowski J."/>
            <person name="Ruckert C."/>
        </authorList>
    </citation>
    <scope>NUCLEOTIDE SEQUENCE</scope>
    <source>
        <strain evidence="1">CGMCC 4.7201</strain>
    </source>
</reference>
<reference evidence="1" key="2">
    <citation type="submission" date="2020-09" db="EMBL/GenBank/DDBJ databases">
        <authorList>
            <person name="Sun Q."/>
            <person name="Zhou Y."/>
        </authorList>
    </citation>
    <scope>NUCLEOTIDE SEQUENCE</scope>
    <source>
        <strain evidence="1">CGMCC 4.7201</strain>
    </source>
</reference>
<sequence length="125" mass="12946">MPPIDVVVCRGCCCGSPDKHPGTDHEGQVRQFEELVAATEGTRLVTSDCLGPCGRANVVVVRGRGVGPGGPRWFGFLHDRADVADLCSWISGLATAPARGPGSGPAPLPPVLDLLSIPAPGRRGR</sequence>
<evidence type="ECO:0000313" key="1">
    <source>
        <dbReference type="EMBL" id="GGO87502.1"/>
    </source>
</evidence>
<keyword evidence="2" id="KW-1185">Reference proteome</keyword>
<dbReference type="Proteomes" id="UP000641932">
    <property type="component" value="Unassembled WGS sequence"/>
</dbReference>
<accession>A0A917ZQ63</accession>
<name>A0A917ZQ63_9ACTN</name>
<organism evidence="1 2">
    <name type="scientific">Wenjunlia tyrosinilytica</name>
    <dbReference type="NCBI Taxonomy" id="1544741"/>
    <lineage>
        <taxon>Bacteria</taxon>
        <taxon>Bacillati</taxon>
        <taxon>Actinomycetota</taxon>
        <taxon>Actinomycetes</taxon>
        <taxon>Kitasatosporales</taxon>
        <taxon>Streptomycetaceae</taxon>
        <taxon>Wenjunlia</taxon>
    </lineage>
</organism>
<dbReference type="EMBL" id="BMMS01000010">
    <property type="protein sequence ID" value="GGO87502.1"/>
    <property type="molecule type" value="Genomic_DNA"/>
</dbReference>
<protein>
    <recommendedName>
        <fullName evidence="3">(2Fe-2S) ferredoxin domain-containing protein</fullName>
    </recommendedName>
</protein>
<evidence type="ECO:0008006" key="3">
    <source>
        <dbReference type="Google" id="ProtNLM"/>
    </source>
</evidence>
<comment type="caution">
    <text evidence="1">The sequence shown here is derived from an EMBL/GenBank/DDBJ whole genome shotgun (WGS) entry which is preliminary data.</text>
</comment>
<dbReference type="AlphaFoldDB" id="A0A917ZQ63"/>
<dbReference type="RefSeq" id="WP_189131791.1">
    <property type="nucleotide sequence ID" value="NZ_BMMS01000010.1"/>
</dbReference>
<gene>
    <name evidence="1" type="ORF">GCM10012280_26100</name>
</gene>